<reference evidence="1" key="2">
    <citation type="submission" date="2025-09" db="UniProtKB">
        <authorList>
            <consortium name="Ensembl"/>
        </authorList>
    </citation>
    <scope>IDENTIFICATION</scope>
</reference>
<dbReference type="Proteomes" id="UP000694523">
    <property type="component" value="Unplaced"/>
</dbReference>
<keyword evidence="2" id="KW-1185">Reference proteome</keyword>
<evidence type="ECO:0000313" key="1">
    <source>
        <dbReference type="Ensembl" id="ENSNMLP00000030953.1"/>
    </source>
</evidence>
<evidence type="ECO:0000313" key="2">
    <source>
        <dbReference type="Proteomes" id="UP000694523"/>
    </source>
</evidence>
<organism evidence="1 2">
    <name type="scientific">Neogobius melanostomus</name>
    <name type="common">round goby</name>
    <dbReference type="NCBI Taxonomy" id="47308"/>
    <lineage>
        <taxon>Eukaryota</taxon>
        <taxon>Metazoa</taxon>
        <taxon>Chordata</taxon>
        <taxon>Craniata</taxon>
        <taxon>Vertebrata</taxon>
        <taxon>Euteleostomi</taxon>
        <taxon>Actinopterygii</taxon>
        <taxon>Neopterygii</taxon>
        <taxon>Teleostei</taxon>
        <taxon>Neoteleostei</taxon>
        <taxon>Acanthomorphata</taxon>
        <taxon>Gobiaria</taxon>
        <taxon>Gobiiformes</taxon>
        <taxon>Gobioidei</taxon>
        <taxon>Gobiidae</taxon>
        <taxon>Benthophilinae</taxon>
        <taxon>Neogobiini</taxon>
        <taxon>Neogobius</taxon>
    </lineage>
</organism>
<sequence>VVPVPVIDLGLRGFDFDRSRAHVQQQIQPSVQQLHGKEVHLGVLLSLGVPPVLSLALGEEDQAVGFGRTEVKGDGSDPLGVPFGQGQRGLWILEADGVQRWDVLTFEDDVALNFHLRVHDAGETRQLQADIVVFVHHLEKKVNKTQSLVNCIICFMSQRSSSQNPVQSILFENLYYDLNFLESVTEC</sequence>
<dbReference type="AlphaFoldDB" id="A0A8C6U5U1"/>
<proteinExistence type="predicted"/>
<accession>A0A8C6U5U1</accession>
<reference evidence="1" key="1">
    <citation type="submission" date="2025-08" db="UniProtKB">
        <authorList>
            <consortium name="Ensembl"/>
        </authorList>
    </citation>
    <scope>IDENTIFICATION</scope>
</reference>
<dbReference type="Ensembl" id="ENSNMLT00000034497.1">
    <property type="protein sequence ID" value="ENSNMLP00000030953.1"/>
    <property type="gene ID" value="ENSNMLG00000019462.1"/>
</dbReference>
<name>A0A8C6U5U1_9GOBI</name>
<protein>
    <submittedName>
        <fullName evidence="1">Uncharacterized protein</fullName>
    </submittedName>
</protein>